<keyword evidence="2" id="KW-1185">Reference proteome</keyword>
<dbReference type="RefSeq" id="XP_024345534.1">
    <property type="nucleotide sequence ID" value="XM_024500050.1"/>
</dbReference>
<reference evidence="1 2" key="1">
    <citation type="journal article" date="2013" name="Nat. Genet.">
        <title>The genome of the hydatid tapeworm Echinococcus granulosus.</title>
        <authorList>
            <person name="Zheng H."/>
            <person name="Zhang W."/>
            <person name="Zhang L."/>
            <person name="Zhang Z."/>
            <person name="Li J."/>
            <person name="Lu G."/>
            <person name="Zhu Y."/>
            <person name="Wang Y."/>
            <person name="Huang Y."/>
            <person name="Liu J."/>
            <person name="Kang H."/>
            <person name="Chen J."/>
            <person name="Wang L."/>
            <person name="Chen A."/>
            <person name="Yu S."/>
            <person name="Gao Z."/>
            <person name="Jin L."/>
            <person name="Gu W."/>
            <person name="Wang Z."/>
            <person name="Zhao L."/>
            <person name="Shi B."/>
            <person name="Wen H."/>
            <person name="Lin R."/>
            <person name="Jones M.K."/>
            <person name="Brejova B."/>
            <person name="Vinar T."/>
            <person name="Zhao G."/>
            <person name="McManus D.P."/>
            <person name="Chen Z."/>
            <person name="Zhou Y."/>
            <person name="Wang S."/>
        </authorList>
    </citation>
    <scope>NUCLEOTIDE SEQUENCE [LARGE SCALE GENOMIC DNA]</scope>
</reference>
<proteinExistence type="predicted"/>
<gene>
    <name evidence="1" type="ORF">EGR_10801</name>
</gene>
<organism evidence="1 2">
    <name type="scientific">Echinococcus granulosus</name>
    <name type="common">Hydatid tapeworm</name>
    <dbReference type="NCBI Taxonomy" id="6210"/>
    <lineage>
        <taxon>Eukaryota</taxon>
        <taxon>Metazoa</taxon>
        <taxon>Spiralia</taxon>
        <taxon>Lophotrochozoa</taxon>
        <taxon>Platyhelminthes</taxon>
        <taxon>Cestoda</taxon>
        <taxon>Eucestoda</taxon>
        <taxon>Cyclophyllidea</taxon>
        <taxon>Taeniidae</taxon>
        <taxon>Echinococcus</taxon>
        <taxon>Echinococcus granulosus group</taxon>
    </lineage>
</organism>
<dbReference type="KEGG" id="egl:EGR_10801"/>
<dbReference type="CTD" id="36346516"/>
<evidence type="ECO:0000313" key="1">
    <source>
        <dbReference type="EMBL" id="EUB54338.1"/>
    </source>
</evidence>
<sequence length="110" mass="12170">MDPSSSIESQMILSPLSLFLSSSPHSTRRICPALITHSLYNAVHATTIQQECLAFIIMQMNTSHCVDTSVAKTPIQFHGELLCFLFKEKFAVSLITISARGSQLDVKETK</sequence>
<accession>W6U006</accession>
<dbReference type="AlphaFoldDB" id="W6U006"/>
<comment type="caution">
    <text evidence="1">The sequence shown here is derived from an EMBL/GenBank/DDBJ whole genome shotgun (WGS) entry which is preliminary data.</text>
</comment>
<dbReference type="GeneID" id="36346516"/>
<evidence type="ECO:0000313" key="2">
    <source>
        <dbReference type="Proteomes" id="UP000019149"/>
    </source>
</evidence>
<dbReference type="EMBL" id="APAU02000273">
    <property type="protein sequence ID" value="EUB54338.1"/>
    <property type="molecule type" value="Genomic_DNA"/>
</dbReference>
<name>W6U006_ECHGR</name>
<protein>
    <submittedName>
        <fullName evidence="1">Uncharacterized protein</fullName>
    </submittedName>
</protein>
<dbReference type="Proteomes" id="UP000019149">
    <property type="component" value="Unassembled WGS sequence"/>
</dbReference>